<evidence type="ECO:0000256" key="10">
    <source>
        <dbReference type="RuleBase" id="RU364125"/>
    </source>
</evidence>
<dbReference type="GO" id="GO:0009425">
    <property type="term" value="C:bacterial-type flagellum basal body"/>
    <property type="evidence" value="ECO:0007669"/>
    <property type="project" value="InterPro"/>
</dbReference>
<keyword evidence="11" id="KW-0969">Cilium</keyword>
<dbReference type="AlphaFoldDB" id="D3UIN4"/>
<dbReference type="RefSeq" id="WP_013023429.1">
    <property type="nucleotide sequence ID" value="NC_013949.1"/>
</dbReference>
<dbReference type="NCBIfam" id="NF006283">
    <property type="entry name" value="PRK08455.1"/>
    <property type="match status" value="1"/>
</dbReference>
<dbReference type="PANTHER" id="PTHR35091">
    <property type="entry name" value="FLAGELLAR PROTEIN FLIL"/>
    <property type="match status" value="1"/>
</dbReference>
<evidence type="ECO:0000256" key="7">
    <source>
        <dbReference type="ARBA" id="ARBA00022779"/>
    </source>
</evidence>
<keyword evidence="6 10" id="KW-0812">Transmembrane</keyword>
<evidence type="ECO:0000256" key="2">
    <source>
        <dbReference type="ARBA" id="ARBA00004162"/>
    </source>
</evidence>
<accession>D3UIN4</accession>
<dbReference type="eggNOG" id="COG1580">
    <property type="taxonomic scope" value="Bacteria"/>
</dbReference>
<evidence type="ECO:0000256" key="3">
    <source>
        <dbReference type="ARBA" id="ARBA00008281"/>
    </source>
</evidence>
<evidence type="ECO:0000256" key="4">
    <source>
        <dbReference type="ARBA" id="ARBA00022475"/>
    </source>
</evidence>
<dbReference type="KEGG" id="hms:HMU11040"/>
<name>D3UIN4_HELM1</name>
<feature type="transmembrane region" description="Helical" evidence="10">
    <location>
        <begin position="14"/>
        <end position="37"/>
    </location>
</feature>
<dbReference type="EMBL" id="FN555004">
    <property type="protein sequence ID" value="CBG40359.1"/>
    <property type="molecule type" value="Genomic_DNA"/>
</dbReference>
<evidence type="ECO:0000256" key="6">
    <source>
        <dbReference type="ARBA" id="ARBA00022692"/>
    </source>
</evidence>
<gene>
    <name evidence="11" type="primary">fliL</name>
    <name evidence="11" type="ordered locus">HMU11040</name>
</gene>
<dbReference type="PANTHER" id="PTHR35091:SF2">
    <property type="entry name" value="FLAGELLAR PROTEIN FLIL"/>
    <property type="match status" value="1"/>
</dbReference>
<comment type="similarity">
    <text evidence="3 10">Belongs to the FliL family.</text>
</comment>
<organism evidence="11 12">
    <name type="scientific">Helicobacter mustelae (strain ATCC 43772 / CCUG 25715 / CIP 103759 / LMG 18044 / NCTC 12198 / R85-136P)</name>
    <name type="common">Campylobacter mustelae</name>
    <dbReference type="NCBI Taxonomy" id="679897"/>
    <lineage>
        <taxon>Bacteria</taxon>
        <taxon>Pseudomonadati</taxon>
        <taxon>Campylobacterota</taxon>
        <taxon>Epsilonproteobacteria</taxon>
        <taxon>Campylobacterales</taxon>
        <taxon>Helicobacteraceae</taxon>
        <taxon>Helicobacter</taxon>
    </lineage>
</organism>
<keyword evidence="7 10" id="KW-0283">Flagellar rotation</keyword>
<evidence type="ECO:0000256" key="1">
    <source>
        <dbReference type="ARBA" id="ARBA00002254"/>
    </source>
</evidence>
<dbReference type="GO" id="GO:0005886">
    <property type="term" value="C:plasma membrane"/>
    <property type="evidence" value="ECO:0007669"/>
    <property type="project" value="UniProtKB-SubCell"/>
</dbReference>
<keyword evidence="12" id="KW-1185">Reference proteome</keyword>
<dbReference type="GO" id="GO:0006935">
    <property type="term" value="P:chemotaxis"/>
    <property type="evidence" value="ECO:0007669"/>
    <property type="project" value="UniProtKB-KW"/>
</dbReference>
<evidence type="ECO:0000256" key="5">
    <source>
        <dbReference type="ARBA" id="ARBA00022500"/>
    </source>
</evidence>
<comment type="function">
    <text evidence="1 10">Controls the rotational direction of flagella during chemotaxis.</text>
</comment>
<reference evidence="11 12" key="1">
    <citation type="journal article" date="2010" name="BMC Genomics">
        <title>Comparative genomics and proteomics of Helicobacter mustelae, an ulcerogenic and carcinogenic gastric pathogen.</title>
        <authorList>
            <person name="O'Toole P.W."/>
            <person name="Snelling W.J."/>
            <person name="Canchaya C."/>
            <person name="Forde B.M."/>
            <person name="Hardie K.R."/>
            <person name="Josenhans C."/>
            <person name="Graham R.L.J."/>
            <person name="McMullan G."/>
            <person name="Parkhill J."/>
            <person name="Belda E."/>
            <person name="Bentley S.D."/>
        </authorList>
    </citation>
    <scope>NUCLEOTIDE SEQUENCE [LARGE SCALE GENOMIC DNA]</scope>
    <source>
        <strain evidence="12">ATCC 43772 / LMG 18044 / NCTC 12198 / 12198</strain>
    </source>
</reference>
<evidence type="ECO:0000256" key="9">
    <source>
        <dbReference type="ARBA" id="ARBA00023136"/>
    </source>
</evidence>
<keyword evidence="5 10" id="KW-0145">Chemotaxis</keyword>
<dbReference type="HOGENOM" id="CLU_099018_2_2_7"/>
<evidence type="ECO:0000256" key="8">
    <source>
        <dbReference type="ARBA" id="ARBA00022989"/>
    </source>
</evidence>
<dbReference type="InterPro" id="IPR005503">
    <property type="entry name" value="FliL"/>
</dbReference>
<protein>
    <recommendedName>
        <fullName evidence="10">Flagellar protein FliL</fullName>
    </recommendedName>
</protein>
<evidence type="ECO:0000313" key="12">
    <source>
        <dbReference type="Proteomes" id="UP000001522"/>
    </source>
</evidence>
<sequence>MAEEAKQEKGKSKALLFVILGVVVFLIIVIALVVMLLMGGEKQEAKQEVPAASKTQAPGTKDTSLLSIGPLYSMPKPFIVNLVTQSGRRYLKTSITFELSNPKLQQEVEQKTSILQDIIIDVLSSKSIEEIVTTKGKERIKDEILQRVNQILVDGYMKNIFFTEFVVQ</sequence>
<dbReference type="GO" id="GO:0071978">
    <property type="term" value="P:bacterial-type flagellum-dependent swarming motility"/>
    <property type="evidence" value="ECO:0007669"/>
    <property type="project" value="TreeGrafter"/>
</dbReference>
<dbReference type="STRING" id="679897.HMU11040"/>
<proteinExistence type="inferred from homology"/>
<dbReference type="Pfam" id="PF03748">
    <property type="entry name" value="FliL"/>
    <property type="match status" value="1"/>
</dbReference>
<keyword evidence="4 10" id="KW-1003">Cell membrane</keyword>
<keyword evidence="9 10" id="KW-0472">Membrane</keyword>
<keyword evidence="11" id="KW-0282">Flagellum</keyword>
<keyword evidence="11" id="KW-0966">Cell projection</keyword>
<dbReference type="Proteomes" id="UP000001522">
    <property type="component" value="Chromosome"/>
</dbReference>
<keyword evidence="8 10" id="KW-1133">Transmembrane helix</keyword>
<evidence type="ECO:0000313" key="11">
    <source>
        <dbReference type="EMBL" id="CBG40359.1"/>
    </source>
</evidence>
<comment type="subcellular location">
    <subcellularLocation>
        <location evidence="2">Cell membrane</location>
        <topology evidence="2">Single-pass membrane protein</topology>
    </subcellularLocation>
</comment>